<dbReference type="SUPFAM" id="SSF51735">
    <property type="entry name" value="NAD(P)-binding Rossmann-fold domains"/>
    <property type="match status" value="1"/>
</dbReference>
<sequence>MPVPLIAQVYYDGITSVPYLLPIIKALPWITLLVILKFFFNGTQNGNERIMHSRVAIVTGGTSGIGAAVVNELAARGTQLILLVRDPSDIFTVDYITDLRARHNNDLIFAEKCDLSSLHSVRLFATKFIDNSPPRRLDMVICCAGVMAPPGVEKRLVGDTREDASGKGGVEEQWAVNYLGHVHLLELLMPLLRVQPMDRDVRVLLATCPSYLLGELDVNDLLHSARPYPKWAPWRVYGATKLALMTYAVETQRRFHEYKRPDGGKNQVRVFCVDPGVSRTLGTRRWISMGSIPGLLAYLLTWPLWWLILKSPESGAQSFLTAAMSIECARGEGGVMIKECKKHKYVSFLNTSRILH</sequence>
<dbReference type="PANTHER" id="PTHR24320">
    <property type="entry name" value="RETINOL DEHYDROGENASE"/>
    <property type="match status" value="1"/>
</dbReference>
<keyword evidence="4" id="KW-1133">Transmembrane helix</keyword>
<proteinExistence type="inferred from homology"/>
<keyword evidence="4" id="KW-0812">Transmembrane</keyword>
<dbReference type="GO" id="GO:0016491">
    <property type="term" value="F:oxidoreductase activity"/>
    <property type="evidence" value="ECO:0007669"/>
    <property type="project" value="UniProtKB-KW"/>
</dbReference>
<evidence type="ECO:0000256" key="3">
    <source>
        <dbReference type="ARBA" id="ARBA00023002"/>
    </source>
</evidence>
<dbReference type="EMBL" id="ML220112">
    <property type="protein sequence ID" value="TGZ84892.1"/>
    <property type="molecule type" value="Genomic_DNA"/>
</dbReference>
<evidence type="ECO:0000313" key="6">
    <source>
        <dbReference type="Proteomes" id="UP000298138"/>
    </source>
</evidence>
<keyword evidence="4" id="KW-0472">Membrane</keyword>
<evidence type="ECO:0000256" key="1">
    <source>
        <dbReference type="ARBA" id="ARBA00006484"/>
    </source>
</evidence>
<dbReference type="STRING" id="341454.A0A4S2N6E5"/>
<dbReference type="OrthoDB" id="191979at2759"/>
<evidence type="ECO:0000256" key="4">
    <source>
        <dbReference type="SAM" id="Phobius"/>
    </source>
</evidence>
<feature type="transmembrane region" description="Helical" evidence="4">
    <location>
        <begin position="286"/>
        <end position="308"/>
    </location>
</feature>
<protein>
    <submittedName>
        <fullName evidence="5">NAD(P)-binding protein</fullName>
    </submittedName>
</protein>
<evidence type="ECO:0000313" key="5">
    <source>
        <dbReference type="EMBL" id="TGZ84892.1"/>
    </source>
</evidence>
<keyword evidence="2" id="KW-0521">NADP</keyword>
<gene>
    <name evidence="5" type="ORF">EX30DRAFT_376546</name>
</gene>
<dbReference type="PROSITE" id="PS00061">
    <property type="entry name" value="ADH_SHORT"/>
    <property type="match status" value="1"/>
</dbReference>
<feature type="transmembrane region" description="Helical" evidence="4">
    <location>
        <begin position="20"/>
        <end position="40"/>
    </location>
</feature>
<dbReference type="InParanoid" id="A0A4S2N6E5"/>
<evidence type="ECO:0000256" key="2">
    <source>
        <dbReference type="ARBA" id="ARBA00022857"/>
    </source>
</evidence>
<dbReference type="Gene3D" id="3.40.50.720">
    <property type="entry name" value="NAD(P)-binding Rossmann-like Domain"/>
    <property type="match status" value="1"/>
</dbReference>
<keyword evidence="6" id="KW-1185">Reference proteome</keyword>
<dbReference type="InterPro" id="IPR020904">
    <property type="entry name" value="Sc_DH/Rdtase_CS"/>
</dbReference>
<dbReference type="Pfam" id="PF00106">
    <property type="entry name" value="adh_short"/>
    <property type="match status" value="1"/>
</dbReference>
<dbReference type="InterPro" id="IPR002347">
    <property type="entry name" value="SDR_fam"/>
</dbReference>
<organism evidence="5 6">
    <name type="scientific">Ascodesmis nigricans</name>
    <dbReference type="NCBI Taxonomy" id="341454"/>
    <lineage>
        <taxon>Eukaryota</taxon>
        <taxon>Fungi</taxon>
        <taxon>Dikarya</taxon>
        <taxon>Ascomycota</taxon>
        <taxon>Pezizomycotina</taxon>
        <taxon>Pezizomycetes</taxon>
        <taxon>Pezizales</taxon>
        <taxon>Ascodesmidaceae</taxon>
        <taxon>Ascodesmis</taxon>
    </lineage>
</organism>
<comment type="similarity">
    <text evidence="1">Belongs to the short-chain dehydrogenases/reductases (SDR) family.</text>
</comment>
<reference evidence="5 6" key="1">
    <citation type="submission" date="2019-04" db="EMBL/GenBank/DDBJ databases">
        <title>Comparative genomics and transcriptomics to analyze fruiting body development in filamentous ascomycetes.</title>
        <authorList>
            <consortium name="DOE Joint Genome Institute"/>
            <person name="Lutkenhaus R."/>
            <person name="Traeger S."/>
            <person name="Breuer J."/>
            <person name="Kuo A."/>
            <person name="Lipzen A."/>
            <person name="Pangilinan J."/>
            <person name="Dilworth D."/>
            <person name="Sandor L."/>
            <person name="Poggeler S."/>
            <person name="Barry K."/>
            <person name="Grigoriev I.V."/>
            <person name="Nowrousian M."/>
        </authorList>
    </citation>
    <scope>NUCLEOTIDE SEQUENCE [LARGE SCALE GENOMIC DNA]</scope>
    <source>
        <strain evidence="5 6">CBS 389.68</strain>
    </source>
</reference>
<dbReference type="Proteomes" id="UP000298138">
    <property type="component" value="Unassembled WGS sequence"/>
</dbReference>
<dbReference type="PANTHER" id="PTHR24320:SF285">
    <property type="entry name" value="RETINOL DEHYDROGENASE 14"/>
    <property type="match status" value="1"/>
</dbReference>
<dbReference type="InterPro" id="IPR036291">
    <property type="entry name" value="NAD(P)-bd_dom_sf"/>
</dbReference>
<dbReference type="PRINTS" id="PR00081">
    <property type="entry name" value="GDHRDH"/>
</dbReference>
<keyword evidence="3" id="KW-0560">Oxidoreductase</keyword>
<dbReference type="FunCoup" id="A0A4S2N6E5">
    <property type="interactions" value="101"/>
</dbReference>
<dbReference type="AlphaFoldDB" id="A0A4S2N6E5"/>
<name>A0A4S2N6E5_9PEZI</name>
<accession>A0A4S2N6E5</accession>